<reference evidence="1 2" key="1">
    <citation type="submission" date="2017-11" db="EMBL/GenBank/DDBJ databases">
        <title>Reclassification of Bisgaard taxon 7 as Conservatibacter flavescens gen. nov., sp. nov.</title>
        <authorList>
            <person name="Christensen H."/>
        </authorList>
    </citation>
    <scope>NUCLEOTIDE SEQUENCE [LARGE SCALE GENOMIC DNA]</scope>
    <source>
        <strain evidence="1 2">7_4</strain>
    </source>
</reference>
<protein>
    <recommendedName>
        <fullName evidence="3">6-phosphofructokinase</fullName>
    </recommendedName>
</protein>
<dbReference type="Proteomes" id="UP000229329">
    <property type="component" value="Unassembled WGS sequence"/>
</dbReference>
<comment type="caution">
    <text evidence="1">The sequence shown here is derived from an EMBL/GenBank/DDBJ whole genome shotgun (WGS) entry which is preliminary data.</text>
</comment>
<name>A0A2M8S0M6_9PAST</name>
<dbReference type="AlphaFoldDB" id="A0A2M8S0M6"/>
<evidence type="ECO:0000313" key="1">
    <source>
        <dbReference type="EMBL" id="PJG84703.1"/>
    </source>
</evidence>
<keyword evidence="2" id="KW-1185">Reference proteome</keyword>
<evidence type="ECO:0008006" key="3">
    <source>
        <dbReference type="Google" id="ProtNLM"/>
    </source>
</evidence>
<sequence>MFLLLSGCTTLYNTTPTQLDYPTTLKYHDKTYYLIKESDLGSIVRYFYVGKNKTENQWQSAIELLLDRENKLTFAERIALRKKVYSNQGIKHFDTYEKAGFLYSYVIYRPTKQNPNWQVNVAKGKNIDKCGFVQYQYSLKIEKTKKLRNLNDDKVFAYLKKYAVDKELHKLHQADWQWACVSSMPQLSIEKQK</sequence>
<dbReference type="OrthoDB" id="5690458at2"/>
<evidence type="ECO:0000313" key="2">
    <source>
        <dbReference type="Proteomes" id="UP000229329"/>
    </source>
</evidence>
<dbReference type="EMBL" id="PHHA01000026">
    <property type="protein sequence ID" value="PJG84703.1"/>
    <property type="molecule type" value="Genomic_DNA"/>
</dbReference>
<proteinExistence type="predicted"/>
<gene>
    <name evidence="1" type="ORF">CVP05_10395</name>
</gene>
<organism evidence="1 2">
    <name type="scientific">Conservatibacter flavescens</name>
    <dbReference type="NCBI Taxonomy" id="28161"/>
    <lineage>
        <taxon>Bacteria</taxon>
        <taxon>Pseudomonadati</taxon>
        <taxon>Pseudomonadota</taxon>
        <taxon>Gammaproteobacteria</taxon>
        <taxon>Pasteurellales</taxon>
        <taxon>Pasteurellaceae</taxon>
        <taxon>Conservatibacter</taxon>
    </lineage>
</organism>
<accession>A0A2M8S0M6</accession>